<dbReference type="EMBL" id="JAHVJA010000029">
    <property type="protein sequence ID" value="MBY6142335.1"/>
    <property type="molecule type" value="Genomic_DNA"/>
</dbReference>
<keyword evidence="3" id="KW-0804">Transcription</keyword>
<organism evidence="6 7">
    <name type="scientific">Leisingera daeponensis</name>
    <dbReference type="NCBI Taxonomy" id="405746"/>
    <lineage>
        <taxon>Bacteria</taxon>
        <taxon>Pseudomonadati</taxon>
        <taxon>Pseudomonadota</taxon>
        <taxon>Alphaproteobacteria</taxon>
        <taxon>Rhodobacterales</taxon>
        <taxon>Roseobacteraceae</taxon>
        <taxon>Leisingera</taxon>
    </lineage>
</organism>
<feature type="domain" description="HTH araC/xylS-type" evidence="5">
    <location>
        <begin position="241"/>
        <end position="339"/>
    </location>
</feature>
<dbReference type="PROSITE" id="PS01124">
    <property type="entry name" value="HTH_ARAC_FAMILY_2"/>
    <property type="match status" value="1"/>
</dbReference>
<dbReference type="SMART" id="SM00342">
    <property type="entry name" value="HTH_ARAC"/>
    <property type="match status" value="1"/>
</dbReference>
<dbReference type="PANTHER" id="PTHR46796:SF6">
    <property type="entry name" value="ARAC SUBFAMILY"/>
    <property type="match status" value="1"/>
</dbReference>
<dbReference type="InterPro" id="IPR018060">
    <property type="entry name" value="HTH_AraC"/>
</dbReference>
<keyword evidence="7" id="KW-1185">Reference proteome</keyword>
<evidence type="ECO:0000256" key="3">
    <source>
        <dbReference type="ARBA" id="ARBA00023163"/>
    </source>
</evidence>
<accession>A0ABS7NMC1</accession>
<name>A0ABS7NMC1_9RHOB</name>
<evidence type="ECO:0000256" key="1">
    <source>
        <dbReference type="ARBA" id="ARBA00023015"/>
    </source>
</evidence>
<sequence length="349" mass="37196">MMQHLKQSSFRDHAPVRGTARPAGGRPLQTASVGLYVFSGFPMEEYALFAAALHEVGETCGSCLKVDVLSSNGGFVQGSCSAVVQTSPLADVLKELDYLVIFGGHKSSVGNNQHFKAALQILRRKGCKVAAVGGGALTLAKAGVFESNSCAVHWQNRELFSGLMSPLTPTDQVCMVNDGDWSSCGKTGSLDLALHVVAEVYGKPAATRLAQTFIHTRLSDACSTQNGEVLHAALSGSSLVNKAIALFQDHLENPLPMAEVSRILGSSPRRIERHFKQHCGTTPCSYYRQMRLDHARKLLLRTNMTLIEVAIAAGFSTGASFASAFQQIYGTTPNALRKSLSGAKAGPAT</sequence>
<dbReference type="InterPro" id="IPR018062">
    <property type="entry name" value="HTH_AraC-typ_CS"/>
</dbReference>
<dbReference type="Pfam" id="PF01965">
    <property type="entry name" value="DJ-1_PfpI"/>
    <property type="match status" value="1"/>
</dbReference>
<evidence type="ECO:0000313" key="7">
    <source>
        <dbReference type="Proteomes" id="UP000766629"/>
    </source>
</evidence>
<dbReference type="InterPro" id="IPR009057">
    <property type="entry name" value="Homeodomain-like_sf"/>
</dbReference>
<reference evidence="6 7" key="1">
    <citation type="submission" date="2021-06" db="EMBL/GenBank/DDBJ databases">
        <title>50 bacteria genomes isolated from Dapeng, Shenzhen, China.</title>
        <authorList>
            <person name="Zheng W."/>
            <person name="Yu S."/>
            <person name="Huang Y."/>
        </authorList>
    </citation>
    <scope>NUCLEOTIDE SEQUENCE [LARGE SCALE GENOMIC DNA]</scope>
    <source>
        <strain evidence="6 7">DP1N14-2</strain>
    </source>
</reference>
<dbReference type="Gene3D" id="1.10.10.60">
    <property type="entry name" value="Homeodomain-like"/>
    <property type="match status" value="2"/>
</dbReference>
<keyword evidence="1" id="KW-0805">Transcription regulation</keyword>
<dbReference type="Proteomes" id="UP000766629">
    <property type="component" value="Unassembled WGS sequence"/>
</dbReference>
<proteinExistence type="predicted"/>
<dbReference type="InterPro" id="IPR002818">
    <property type="entry name" value="DJ-1/PfpI"/>
</dbReference>
<dbReference type="Pfam" id="PF12833">
    <property type="entry name" value="HTH_18"/>
    <property type="match status" value="1"/>
</dbReference>
<dbReference type="PROSITE" id="PS00041">
    <property type="entry name" value="HTH_ARAC_FAMILY_1"/>
    <property type="match status" value="1"/>
</dbReference>
<dbReference type="InterPro" id="IPR050204">
    <property type="entry name" value="AraC_XylS_family_regulators"/>
</dbReference>
<dbReference type="SUPFAM" id="SSF46689">
    <property type="entry name" value="Homeodomain-like"/>
    <property type="match status" value="2"/>
</dbReference>
<evidence type="ECO:0000313" key="6">
    <source>
        <dbReference type="EMBL" id="MBY6142335.1"/>
    </source>
</evidence>
<dbReference type="PANTHER" id="PTHR46796">
    <property type="entry name" value="HTH-TYPE TRANSCRIPTIONAL ACTIVATOR RHAS-RELATED"/>
    <property type="match status" value="1"/>
</dbReference>
<protein>
    <submittedName>
        <fullName evidence="6">Helix-turn-helix domain-containing protein</fullName>
    </submittedName>
</protein>
<evidence type="ECO:0000256" key="2">
    <source>
        <dbReference type="ARBA" id="ARBA00023125"/>
    </source>
</evidence>
<keyword evidence="2" id="KW-0238">DNA-binding</keyword>
<comment type="caution">
    <text evidence="6">The sequence shown here is derived from an EMBL/GenBank/DDBJ whole genome shotgun (WGS) entry which is preliminary data.</text>
</comment>
<feature type="region of interest" description="Disordered" evidence="4">
    <location>
        <begin position="1"/>
        <end position="25"/>
    </location>
</feature>
<dbReference type="Gene3D" id="3.40.50.880">
    <property type="match status" value="1"/>
</dbReference>
<evidence type="ECO:0000259" key="5">
    <source>
        <dbReference type="PROSITE" id="PS01124"/>
    </source>
</evidence>
<dbReference type="InterPro" id="IPR029062">
    <property type="entry name" value="Class_I_gatase-like"/>
</dbReference>
<gene>
    <name evidence="6" type="ORF">KUV26_23165</name>
</gene>
<dbReference type="SUPFAM" id="SSF52317">
    <property type="entry name" value="Class I glutamine amidotransferase-like"/>
    <property type="match status" value="1"/>
</dbReference>
<evidence type="ECO:0000256" key="4">
    <source>
        <dbReference type="SAM" id="MobiDB-lite"/>
    </source>
</evidence>